<evidence type="ECO:0000313" key="4">
    <source>
        <dbReference type="Proteomes" id="UP000199686"/>
    </source>
</evidence>
<evidence type="ECO:0000313" key="2">
    <source>
        <dbReference type="EMBL" id="SFH80592.1"/>
    </source>
</evidence>
<comment type="caution">
    <text evidence="2">The sequence shown here is derived from an EMBL/GenBank/DDBJ whole genome shotgun (WGS) entry which is preliminary data.</text>
</comment>
<dbReference type="RefSeq" id="WP_086988538.1">
    <property type="nucleotide sequence ID" value="NZ_FJMZ01000007.1"/>
</dbReference>
<protein>
    <submittedName>
        <fullName evidence="2">Uncharacterized protein</fullName>
    </submittedName>
</protein>
<sequence>MNTKVWVIHESLVVAEILFQPNLNAFEVNTLDGNLLGILFPHDKEHESRIREELASGSMNFDQLAMEWLSKETRAVFDKMKLRWMHPH</sequence>
<evidence type="ECO:0000313" key="3">
    <source>
        <dbReference type="Proteomes" id="UP000195947"/>
    </source>
</evidence>
<proteinExistence type="predicted"/>
<evidence type="ECO:0000313" key="1">
    <source>
        <dbReference type="EMBL" id="CZQ88228.1"/>
    </source>
</evidence>
<name>A0AB38BI12_9LACT</name>
<dbReference type="AlphaFoldDB" id="A0AB38BI12"/>
<dbReference type="EMBL" id="FOQC01000016">
    <property type="protein sequence ID" value="SFH80592.1"/>
    <property type="molecule type" value="Genomic_DNA"/>
</dbReference>
<dbReference type="Proteomes" id="UP000195947">
    <property type="component" value="Unassembled WGS sequence"/>
</dbReference>
<reference evidence="1 3" key="1">
    <citation type="submission" date="2016-02" db="EMBL/GenBank/DDBJ databases">
        <authorList>
            <person name="Strepis N."/>
        </authorList>
    </citation>
    <scope>NUCLEOTIDE SEQUENCE [LARGE SCALE GENOMIC DNA]</scope>
    <source>
        <strain evidence="1">Trichococcus flocculiformis</strain>
    </source>
</reference>
<organism evidence="2 4">
    <name type="scientific">Trichococcus flocculiformis</name>
    <dbReference type="NCBI Taxonomy" id="82803"/>
    <lineage>
        <taxon>Bacteria</taxon>
        <taxon>Bacillati</taxon>
        <taxon>Bacillota</taxon>
        <taxon>Bacilli</taxon>
        <taxon>Lactobacillales</taxon>
        <taxon>Carnobacteriaceae</taxon>
        <taxon>Trichococcus</taxon>
    </lineage>
</organism>
<accession>A0AB38BI12</accession>
<keyword evidence="3" id="KW-1185">Reference proteome</keyword>
<dbReference type="Proteomes" id="UP000199686">
    <property type="component" value="Unassembled WGS sequence"/>
</dbReference>
<gene>
    <name evidence="2" type="ORF">SAMN04488507_101637</name>
    <name evidence="1" type="ORF">TFLO_959</name>
</gene>
<dbReference type="EMBL" id="FJMZ01000007">
    <property type="protein sequence ID" value="CZQ88228.1"/>
    <property type="molecule type" value="Genomic_DNA"/>
</dbReference>
<reference evidence="2 4" key="2">
    <citation type="submission" date="2016-10" db="EMBL/GenBank/DDBJ databases">
        <authorList>
            <person name="Varghese N."/>
            <person name="Submissions S."/>
        </authorList>
    </citation>
    <scope>NUCLEOTIDE SEQUENCE [LARGE SCALE GENOMIC DNA]</scope>
    <source>
        <strain evidence="2 4">DSM 2094</strain>
    </source>
</reference>